<keyword evidence="1" id="KW-0732">Signal</keyword>
<feature type="chain" id="PRO_5042111945" evidence="1">
    <location>
        <begin position="36"/>
        <end position="285"/>
    </location>
</feature>
<dbReference type="InterPro" id="IPR014756">
    <property type="entry name" value="Ig_E-set"/>
</dbReference>
<organism evidence="4 5">
    <name type="scientific">Methylohalomonas lacus</name>
    <dbReference type="NCBI Taxonomy" id="398773"/>
    <lineage>
        <taxon>Bacteria</taxon>
        <taxon>Pseudomonadati</taxon>
        <taxon>Pseudomonadota</taxon>
        <taxon>Gammaproteobacteria</taxon>
        <taxon>Methylohalomonadales</taxon>
        <taxon>Methylohalomonadaceae</taxon>
        <taxon>Methylohalomonas</taxon>
    </lineage>
</organism>
<evidence type="ECO:0000313" key="4">
    <source>
        <dbReference type="EMBL" id="MCS3904559.1"/>
    </source>
</evidence>
<dbReference type="SUPFAM" id="SSF81296">
    <property type="entry name" value="E set domains"/>
    <property type="match status" value="1"/>
</dbReference>
<dbReference type="InterPro" id="IPR032711">
    <property type="entry name" value="SoxY"/>
</dbReference>
<dbReference type="Pfam" id="PF13501">
    <property type="entry name" value="SoxY"/>
    <property type="match status" value="1"/>
</dbReference>
<dbReference type="InterPro" id="IPR038162">
    <property type="entry name" value="SoxY_sf"/>
</dbReference>
<sequence>MNTVALRQSVYRQPLWTALLGVLLLAGLASQPALAEPDARKEASRKIWEEQLKPQNFGDRTINEGAANDVIDIKTPFRADDPTLVPVSIHSKLNEDSDRYVSQLHVFIDKNPLPLVGRFDLTENSGKADLAMRVRVDDFSYVRVIAETNDGELYMAENFVRSLGGCSAPPGEAAEQSKQHMGEIAVKTIGEFKPGEPNLAQLQVRHPNITGMAIDQRTRSRPPAHFVKRVEVNYGGEKVLSADLTFAISLDPTFRFFFIPDGKGEFEITATDTKDQTWSEKIPVG</sequence>
<accession>A0AAE3HNQ6</accession>
<comment type="caution">
    <text evidence="4">The sequence shown here is derived from an EMBL/GenBank/DDBJ whole genome shotgun (WGS) entry which is preliminary data.</text>
</comment>
<dbReference type="Gene3D" id="2.60.40.10">
    <property type="entry name" value="Immunoglobulins"/>
    <property type="match status" value="1"/>
</dbReference>
<feature type="signal peptide" evidence="1">
    <location>
        <begin position="1"/>
        <end position="35"/>
    </location>
</feature>
<dbReference type="Gene3D" id="2.60.40.2470">
    <property type="entry name" value="SoxY domain"/>
    <property type="match status" value="1"/>
</dbReference>
<feature type="domain" description="Ig-like SoxY" evidence="3">
    <location>
        <begin position="57"/>
        <end position="166"/>
    </location>
</feature>
<dbReference type="Pfam" id="PF08770">
    <property type="entry name" value="SoxZ"/>
    <property type="match status" value="1"/>
</dbReference>
<gene>
    <name evidence="4" type="ORF">J2T55_002598</name>
</gene>
<evidence type="ECO:0000313" key="5">
    <source>
        <dbReference type="Proteomes" id="UP001204445"/>
    </source>
</evidence>
<dbReference type="AlphaFoldDB" id="A0AAE3HNQ6"/>
<evidence type="ECO:0000259" key="2">
    <source>
        <dbReference type="Pfam" id="PF08770"/>
    </source>
</evidence>
<reference evidence="4" key="1">
    <citation type="submission" date="2022-08" db="EMBL/GenBank/DDBJ databases">
        <title>Genomic Encyclopedia of Type Strains, Phase III (KMG-III): the genomes of soil and plant-associated and newly described type strains.</title>
        <authorList>
            <person name="Whitman W."/>
        </authorList>
    </citation>
    <scope>NUCLEOTIDE SEQUENCE</scope>
    <source>
        <strain evidence="4">HMT 1</strain>
    </source>
</reference>
<dbReference type="EMBL" id="JANUCT010000026">
    <property type="protein sequence ID" value="MCS3904559.1"/>
    <property type="molecule type" value="Genomic_DNA"/>
</dbReference>
<evidence type="ECO:0000256" key="1">
    <source>
        <dbReference type="SAM" id="SignalP"/>
    </source>
</evidence>
<evidence type="ECO:0000259" key="3">
    <source>
        <dbReference type="Pfam" id="PF13501"/>
    </source>
</evidence>
<keyword evidence="5" id="KW-1185">Reference proteome</keyword>
<dbReference type="InterPro" id="IPR014880">
    <property type="entry name" value="SoxZ_dom"/>
</dbReference>
<dbReference type="InterPro" id="IPR013783">
    <property type="entry name" value="Ig-like_fold"/>
</dbReference>
<name>A0AAE3HNQ6_9GAMM</name>
<protein>
    <submittedName>
        <fullName evidence="4">Sulfur-oxidizing protein SoxY</fullName>
    </submittedName>
</protein>
<feature type="domain" description="Sulphur oxidation protein SoxZ" evidence="2">
    <location>
        <begin position="193"/>
        <end position="281"/>
    </location>
</feature>
<dbReference type="Proteomes" id="UP001204445">
    <property type="component" value="Unassembled WGS sequence"/>
</dbReference>
<dbReference type="InterPro" id="IPR030831">
    <property type="entry name" value="Fuse-rel_SoxYZ"/>
</dbReference>
<dbReference type="RefSeq" id="WP_259057723.1">
    <property type="nucleotide sequence ID" value="NZ_JANUCT010000026.1"/>
</dbReference>
<proteinExistence type="predicted"/>
<dbReference type="NCBIfam" id="TIGR04557">
    <property type="entry name" value="fuse_rel_SoxYZ"/>
    <property type="match status" value="1"/>
</dbReference>